<sequence>MYVICTYLVYHYIVKNSTEMSNLFCYTIVIFITIRINIHKIEVWKLFHTSVLCTH</sequence>
<reference evidence="2 3" key="1">
    <citation type="journal article" date="2009" name="Genome Biol.">
        <title>Comparative genome and phenotypic analysis of Clostridium difficile 027 strains provides insight into the evolution of a hypervirulent bacterium.</title>
        <authorList>
            <person name="Stabler R.A."/>
            <person name="He M."/>
            <person name="Dawson L."/>
            <person name="Martin M."/>
            <person name="Valiente E."/>
            <person name="Corton C."/>
            <person name="Lawley T.D."/>
            <person name="Sebaihia M."/>
            <person name="Quail M.A."/>
            <person name="Rose G."/>
            <person name="Gerding D.N."/>
            <person name="Gibert M."/>
            <person name="Popoff M.R."/>
            <person name="Parkhill J."/>
            <person name="Dougan G."/>
            <person name="Wren B.W."/>
        </authorList>
    </citation>
    <scope>NUCLEOTIDE SEQUENCE [LARGE SCALE GENOMIC DNA]</scope>
    <source>
        <strain evidence="2 3">CD196</strain>
    </source>
</reference>
<feature type="transmembrane region" description="Helical" evidence="1">
    <location>
        <begin position="20"/>
        <end position="38"/>
    </location>
</feature>
<gene>
    <name evidence="2" type="ordered locus">CD196_1001</name>
</gene>
<keyword evidence="1" id="KW-0472">Membrane</keyword>
<keyword evidence="1" id="KW-1133">Transmembrane helix</keyword>
<evidence type="ECO:0000313" key="2">
    <source>
        <dbReference type="EMBL" id="CBA61899.1"/>
    </source>
</evidence>
<name>A0A0H3N9V7_CLODC</name>
<dbReference type="KEGG" id="cdc:CD196_1001"/>
<proteinExistence type="predicted"/>
<keyword evidence="1" id="KW-0812">Transmembrane</keyword>
<dbReference type="EMBL" id="FN538970">
    <property type="protein sequence ID" value="CBA61899.1"/>
    <property type="molecule type" value="Genomic_DNA"/>
</dbReference>
<dbReference type="HOGENOM" id="CLU_3028239_0_0_9"/>
<protein>
    <submittedName>
        <fullName evidence="2">Uncharacterized protein</fullName>
    </submittedName>
</protein>
<evidence type="ECO:0000256" key="1">
    <source>
        <dbReference type="SAM" id="Phobius"/>
    </source>
</evidence>
<dbReference type="AlphaFoldDB" id="A0A0H3N9V7"/>
<evidence type="ECO:0000313" key="3">
    <source>
        <dbReference type="Proteomes" id="UP000002068"/>
    </source>
</evidence>
<organism evidence="2 3">
    <name type="scientific">Clostridioides difficile (strain CD196)</name>
    <name type="common">Peptoclostridium difficile</name>
    <dbReference type="NCBI Taxonomy" id="645462"/>
    <lineage>
        <taxon>Bacteria</taxon>
        <taxon>Bacillati</taxon>
        <taxon>Bacillota</taxon>
        <taxon>Clostridia</taxon>
        <taxon>Peptostreptococcales</taxon>
        <taxon>Peptostreptococcaceae</taxon>
        <taxon>Clostridioides</taxon>
    </lineage>
</organism>
<accession>A0A0H3N9V7</accession>
<dbReference type="Proteomes" id="UP000002068">
    <property type="component" value="Chromosome"/>
</dbReference>